<feature type="transmembrane region" description="Helical" evidence="7">
    <location>
        <begin position="303"/>
        <end position="325"/>
    </location>
</feature>
<evidence type="ECO:0000256" key="4">
    <source>
        <dbReference type="ARBA" id="ARBA00022692"/>
    </source>
</evidence>
<dbReference type="GO" id="GO:0022857">
    <property type="term" value="F:transmembrane transporter activity"/>
    <property type="evidence" value="ECO:0007669"/>
    <property type="project" value="InterPro"/>
</dbReference>
<reference evidence="9" key="1">
    <citation type="submission" date="2022-08" db="EMBL/GenBank/DDBJ databases">
        <title>Genome analysis of Corynebacteriales strain.</title>
        <authorList>
            <person name="Lee S.D."/>
        </authorList>
    </citation>
    <scope>NUCLEOTIDE SEQUENCE</scope>
    <source>
        <strain evidence="9">D3-21</strain>
    </source>
</reference>
<organism evidence="9 10">
    <name type="scientific">Speluncibacter jeojiensis</name>
    <dbReference type="NCBI Taxonomy" id="2710754"/>
    <lineage>
        <taxon>Bacteria</taxon>
        <taxon>Bacillati</taxon>
        <taxon>Actinomycetota</taxon>
        <taxon>Actinomycetes</taxon>
        <taxon>Mycobacteriales</taxon>
        <taxon>Speluncibacteraceae</taxon>
        <taxon>Speluncibacter</taxon>
    </lineage>
</organism>
<keyword evidence="6 7" id="KW-0472">Membrane</keyword>
<evidence type="ECO:0000256" key="5">
    <source>
        <dbReference type="ARBA" id="ARBA00022989"/>
    </source>
</evidence>
<dbReference type="Gene3D" id="1.20.1720.10">
    <property type="entry name" value="Multidrug resistance protein D"/>
    <property type="match status" value="1"/>
</dbReference>
<evidence type="ECO:0000256" key="2">
    <source>
        <dbReference type="ARBA" id="ARBA00022448"/>
    </source>
</evidence>
<keyword evidence="3" id="KW-1003">Cell membrane</keyword>
<dbReference type="Pfam" id="PF07690">
    <property type="entry name" value="MFS_1"/>
    <property type="match status" value="1"/>
</dbReference>
<feature type="transmembrane region" description="Helical" evidence="7">
    <location>
        <begin position="50"/>
        <end position="69"/>
    </location>
</feature>
<accession>A0A9X4M2N0</accession>
<keyword evidence="2" id="KW-0813">Transport</keyword>
<dbReference type="GO" id="GO:0005886">
    <property type="term" value="C:plasma membrane"/>
    <property type="evidence" value="ECO:0007669"/>
    <property type="project" value="UniProtKB-SubCell"/>
</dbReference>
<feature type="transmembrane region" description="Helical" evidence="7">
    <location>
        <begin position="169"/>
        <end position="190"/>
    </location>
</feature>
<feature type="domain" description="Major facilitator superfamily (MFS) profile" evidence="8">
    <location>
        <begin position="15"/>
        <end position="466"/>
    </location>
</feature>
<dbReference type="Proteomes" id="UP001152755">
    <property type="component" value="Unassembled WGS sequence"/>
</dbReference>
<dbReference type="InterPro" id="IPR011701">
    <property type="entry name" value="MFS"/>
</dbReference>
<evidence type="ECO:0000256" key="6">
    <source>
        <dbReference type="ARBA" id="ARBA00023136"/>
    </source>
</evidence>
<keyword evidence="10" id="KW-1185">Reference proteome</keyword>
<evidence type="ECO:0000259" key="8">
    <source>
        <dbReference type="PROSITE" id="PS50850"/>
    </source>
</evidence>
<evidence type="ECO:0000256" key="3">
    <source>
        <dbReference type="ARBA" id="ARBA00022475"/>
    </source>
</evidence>
<gene>
    <name evidence="9" type="ORF">NVS88_05890</name>
</gene>
<evidence type="ECO:0000256" key="7">
    <source>
        <dbReference type="SAM" id="Phobius"/>
    </source>
</evidence>
<protein>
    <submittedName>
        <fullName evidence="9">MFS transporter</fullName>
    </submittedName>
</protein>
<evidence type="ECO:0000313" key="9">
    <source>
        <dbReference type="EMBL" id="MDG3014088.1"/>
    </source>
</evidence>
<dbReference type="AlphaFoldDB" id="A0A9X4M2N0"/>
<feature type="transmembrane region" description="Helical" evidence="7">
    <location>
        <begin position="228"/>
        <end position="251"/>
    </location>
</feature>
<comment type="caution">
    <text evidence="9">The sequence shown here is derived from an EMBL/GenBank/DDBJ whole genome shotgun (WGS) entry which is preliminary data.</text>
</comment>
<dbReference type="PANTHER" id="PTHR42718">
    <property type="entry name" value="MAJOR FACILITATOR SUPERFAMILY MULTIDRUG TRANSPORTER MFSC"/>
    <property type="match status" value="1"/>
</dbReference>
<evidence type="ECO:0000256" key="1">
    <source>
        <dbReference type="ARBA" id="ARBA00004651"/>
    </source>
</evidence>
<dbReference type="InterPro" id="IPR020846">
    <property type="entry name" value="MFS_dom"/>
</dbReference>
<dbReference type="PANTHER" id="PTHR42718:SF46">
    <property type="entry name" value="BLR6921 PROTEIN"/>
    <property type="match status" value="1"/>
</dbReference>
<feature type="transmembrane region" description="Helical" evidence="7">
    <location>
        <begin position="81"/>
        <end position="104"/>
    </location>
</feature>
<keyword evidence="5 7" id="KW-1133">Transmembrane helix</keyword>
<dbReference type="EMBL" id="JANRHA010000003">
    <property type="protein sequence ID" value="MDG3014088.1"/>
    <property type="molecule type" value="Genomic_DNA"/>
</dbReference>
<keyword evidence="4 7" id="KW-0812">Transmembrane</keyword>
<evidence type="ECO:0000313" key="10">
    <source>
        <dbReference type="Proteomes" id="UP001152755"/>
    </source>
</evidence>
<feature type="transmembrane region" description="Helical" evidence="7">
    <location>
        <begin position="337"/>
        <end position="354"/>
    </location>
</feature>
<comment type="subcellular location">
    <subcellularLocation>
        <location evidence="1">Cell membrane</location>
        <topology evidence="1">Multi-pass membrane protein</topology>
    </subcellularLocation>
</comment>
<dbReference type="SUPFAM" id="SSF103473">
    <property type="entry name" value="MFS general substrate transporter"/>
    <property type="match status" value="1"/>
</dbReference>
<dbReference type="RefSeq" id="WP_277831946.1">
    <property type="nucleotide sequence ID" value="NZ_JAAIVF010000002.1"/>
</dbReference>
<feature type="transmembrane region" description="Helical" evidence="7">
    <location>
        <begin position="409"/>
        <end position="427"/>
    </location>
</feature>
<dbReference type="InterPro" id="IPR036259">
    <property type="entry name" value="MFS_trans_sf"/>
</dbReference>
<name>A0A9X4M2N0_9ACTN</name>
<feature type="transmembrane region" description="Helical" evidence="7">
    <location>
        <begin position="110"/>
        <end position="130"/>
    </location>
</feature>
<proteinExistence type="predicted"/>
<feature type="transmembrane region" description="Helical" evidence="7">
    <location>
        <begin position="202"/>
        <end position="222"/>
    </location>
</feature>
<dbReference type="PROSITE" id="PS50850">
    <property type="entry name" value="MFS"/>
    <property type="match status" value="1"/>
</dbReference>
<feature type="transmembrane region" description="Helical" evidence="7">
    <location>
        <begin position="366"/>
        <end position="388"/>
    </location>
</feature>
<sequence length="477" mass="48389">MVQKRSLGRSRKWLALALIALAQFMVIMDTSIIGVALPRMADDLGFTQENLTWVFNAYVVVFGGLLLLGGRLSDLFGARRMFGLGWLILLVGSAVAGFAANVPVELVGRAVQGAGAAMIAPSALTLLMTLFGASPRELTRALAVYGAAAPAGGTAGVFLGGLLTEYASWSWVFFVNIPFAVLALAAAPVLLPGGRGAASGGVDVLGAATVTAGIGAAVYGIVRAPQVGWGSAATGVTLVVAAVLLAAFLVIQARRRAPLVRLAIFRTPNLGAANLAQFLLGAAWIPMWFFLNLYLQQVLGLSAFPSGAALIPMTALIMIVMVLVAPRLIARFGPKPLVVAGLLLLALGLGRLSLVRPDGNFLVDVLPASLVSALGMALAFIPSLGTAISSARPEEGGLASGIVNTSYQLGSALGLAVATAVAALAGTDAVGDLTGLTDGFSAAFVTAAVLAVAGAVLAAVTLRSGAPASEPERVSAR</sequence>
<feature type="transmembrane region" description="Helical" evidence="7">
    <location>
        <begin position="439"/>
        <end position="462"/>
    </location>
</feature>
<dbReference type="Gene3D" id="1.20.1250.20">
    <property type="entry name" value="MFS general substrate transporter like domains"/>
    <property type="match status" value="1"/>
</dbReference>
<feature type="transmembrane region" description="Helical" evidence="7">
    <location>
        <begin position="272"/>
        <end position="291"/>
    </location>
</feature>
<feature type="transmembrane region" description="Helical" evidence="7">
    <location>
        <begin position="142"/>
        <end position="163"/>
    </location>
</feature>